<gene>
    <name evidence="2" type="ORF">AO356_12050</name>
</gene>
<dbReference type="Proteomes" id="UP000059425">
    <property type="component" value="Chromosome"/>
</dbReference>
<evidence type="ECO:0000313" key="2">
    <source>
        <dbReference type="EMBL" id="ALI11042.1"/>
    </source>
</evidence>
<dbReference type="CDD" id="cd22744">
    <property type="entry name" value="OTU"/>
    <property type="match status" value="1"/>
</dbReference>
<dbReference type="Pfam" id="PF02338">
    <property type="entry name" value="OTU"/>
    <property type="match status" value="1"/>
</dbReference>
<dbReference type="EMBL" id="CP012831">
    <property type="protein sequence ID" value="ALI11042.1"/>
    <property type="molecule type" value="Genomic_DNA"/>
</dbReference>
<sequence length="591" mass="66949">MRTHPLRSSTDVVLLRTGENHYTLMLDQDHEVLFPADGNCFFNAVARGLNEGPVQRRFTMQRLRNDIADYIDQHPEMGNYLVAQPTAMQQALAYNAPALENLLGESAVLDLTQIVFGSPNPQGLFQPVLNRLNQYALDMGRRYLNQAEGANLPPEMLRLIGSYLSPRTPVRLPLSSTPFYSLKDQALRTFFEDTLLGPVLHQEVTELLNNEYLMLSQDVLHIMLEYGVRARELTDHHPKNHLGYVEYDQALHGHLSYEQMEEQLNGALLVESDDLAKVKTRYERETGDVMDDASDLLDQFIYYDRAEDLVDLLTVVLGRYPILLRRANILLQSPVIASNLGGLLPLNVVSQWIRTPALSDARLQVIAEYAGSRYQEVANRGRIDIDWMRRFNDRNLRRLFNQRSALSNFFTFLGGTRYVEDSDMAAIARLFSVAGGPVPNSRIAIVLDTPDIGGSLQNMPGITLQSARGIWEDLMGPQFTDENIRFALGRAGSLSSEAAFTRALIDSLVEEEALAHQLIMDAYVVTQRQAQHFLHNFQFTNHRADHSRLNLARYVNINGEIPQWAWPYARPGVSDETLAGFLERRKPSKPK</sequence>
<evidence type="ECO:0000313" key="3">
    <source>
        <dbReference type="Proteomes" id="UP000059425"/>
    </source>
</evidence>
<proteinExistence type="predicted"/>
<reference evidence="2 3" key="2">
    <citation type="journal article" date="2018" name="Nature">
        <title>Mutant phenotypes for thousands of bacterial genes of unknown function.</title>
        <authorList>
            <person name="Price M.N."/>
            <person name="Wetmore K.M."/>
            <person name="Waters R.J."/>
            <person name="Callaghan M."/>
            <person name="Ray J."/>
            <person name="Liu H."/>
            <person name="Kuehl J.V."/>
            <person name="Melnyk R.A."/>
            <person name="Lamson J.S."/>
            <person name="Suh Y."/>
            <person name="Carlson H.K."/>
            <person name="Esquivel Z."/>
            <person name="Sadeeshkumar H."/>
            <person name="Chakraborty R."/>
            <person name="Zane G.M."/>
            <person name="Rubin B.E."/>
            <person name="Wall J.D."/>
            <person name="Visel A."/>
            <person name="Bristow J."/>
            <person name="Blow M.J."/>
            <person name="Arkin A.P."/>
            <person name="Deutschbauer A.M."/>
        </authorList>
    </citation>
    <scope>NUCLEOTIDE SEQUENCE [LARGE SCALE GENOMIC DNA]</scope>
    <source>
        <strain evidence="2 3">FW300-N2C3</strain>
    </source>
</reference>
<protein>
    <recommendedName>
        <fullName evidence="1">OTU domain-containing protein</fullName>
    </recommendedName>
</protein>
<reference evidence="3" key="1">
    <citation type="submission" date="2015-09" db="EMBL/GenBank/DDBJ databases">
        <title>Whole genome sequence of Pseudomonas fluorescens FW300-N2C3.</title>
        <authorList>
            <person name="Ray J."/>
            <person name="Melnyk R."/>
            <person name="Deutschbauer A."/>
        </authorList>
    </citation>
    <scope>NUCLEOTIDE SEQUENCE [LARGE SCALE GENOMIC DNA]</scope>
    <source>
        <strain evidence="3">FW300-N2C3</strain>
    </source>
</reference>
<dbReference type="Gene3D" id="3.90.70.80">
    <property type="match status" value="1"/>
</dbReference>
<dbReference type="InterPro" id="IPR003323">
    <property type="entry name" value="OTU_dom"/>
</dbReference>
<feature type="domain" description="OTU" evidence="1">
    <location>
        <begin position="35"/>
        <end position="88"/>
    </location>
</feature>
<name>A0A0N9X642_PSEFL</name>
<accession>A0A0N9X642</accession>
<organism evidence="2 3">
    <name type="scientific">Pseudomonas fluorescens</name>
    <dbReference type="NCBI Taxonomy" id="294"/>
    <lineage>
        <taxon>Bacteria</taxon>
        <taxon>Pseudomonadati</taxon>
        <taxon>Pseudomonadota</taxon>
        <taxon>Gammaproteobacteria</taxon>
        <taxon>Pseudomonadales</taxon>
        <taxon>Pseudomonadaceae</taxon>
        <taxon>Pseudomonas</taxon>
    </lineage>
</organism>
<dbReference type="AlphaFoldDB" id="A0A0N9X642"/>
<evidence type="ECO:0000259" key="1">
    <source>
        <dbReference type="Pfam" id="PF02338"/>
    </source>
</evidence>
<dbReference type="OrthoDB" id="7031010at2"/>